<dbReference type="Proteomes" id="UP000256977">
    <property type="component" value="Unassembled WGS sequence"/>
</dbReference>
<evidence type="ECO:0000256" key="1">
    <source>
        <dbReference type="SAM" id="SignalP"/>
    </source>
</evidence>
<protein>
    <recommendedName>
        <fullName evidence="4">WD40 repeat protein</fullName>
    </recommendedName>
</protein>
<proteinExistence type="predicted"/>
<dbReference type="AlphaFoldDB" id="A0A3D9HTF6"/>
<sequence>MFTRAWRQKGRLVALVVLLLLSLQPALAAASPKNALKAAFVREGSLWLKSGGNGERRLLQGPEIRYPKWSFDGEWIAYLQGGEKPELRLLHVSTGQHRLVAAGAGEDFSWSPVRNELAYRLDEKLYTVRADKPDAPRETAAGIGSFSWLPDGKGFIASTAARMVNEKWERVRILKIPLEGQVQTLYTLPEMSDQFFAVGTSGFKYSPSGKWIAFLAKPTASLSADGNYLCLLSADGASFYQIDEMLNHADWFQWADRSDTLAFISGVGREAYSNKVLRTLRIPANGKPKTHTPKGYADRGFAWEEDGRLAVSRAKEYSGEGTDRPLPRLVEVRLQSNKSVGMTEPPQGFGDFSPQFFPREQSLVWVRTNGKQADVLTAGKTGKPSSVWIKNLDLGTDYYGYWNWDEVLAVHG</sequence>
<dbReference type="RefSeq" id="WP_116065747.1">
    <property type="nucleotide sequence ID" value="NZ_QRDZ01000056.1"/>
</dbReference>
<keyword evidence="1" id="KW-0732">Signal</keyword>
<evidence type="ECO:0000313" key="3">
    <source>
        <dbReference type="Proteomes" id="UP000256977"/>
    </source>
</evidence>
<dbReference type="OrthoDB" id="9774911at2"/>
<dbReference type="EMBL" id="QRDZ01000056">
    <property type="protein sequence ID" value="RED52729.1"/>
    <property type="molecule type" value="Genomic_DNA"/>
</dbReference>
<accession>A0A3D9HTF6</accession>
<feature type="signal peptide" evidence="1">
    <location>
        <begin position="1"/>
        <end position="28"/>
    </location>
</feature>
<name>A0A3D9HTF6_9BACL</name>
<dbReference type="SUPFAM" id="SSF82171">
    <property type="entry name" value="DPP6 N-terminal domain-like"/>
    <property type="match status" value="1"/>
</dbReference>
<dbReference type="Gene3D" id="2.120.10.30">
    <property type="entry name" value="TolB, C-terminal domain"/>
    <property type="match status" value="1"/>
</dbReference>
<dbReference type="Gene3D" id="2.120.10.60">
    <property type="entry name" value="Tricorn protease N-terminal domain"/>
    <property type="match status" value="1"/>
</dbReference>
<evidence type="ECO:0008006" key="4">
    <source>
        <dbReference type="Google" id="ProtNLM"/>
    </source>
</evidence>
<gene>
    <name evidence="2" type="ORF">DFP98_15624</name>
</gene>
<feature type="chain" id="PRO_5039642247" description="WD40 repeat protein" evidence="1">
    <location>
        <begin position="29"/>
        <end position="412"/>
    </location>
</feature>
<keyword evidence="3" id="KW-1185">Reference proteome</keyword>
<dbReference type="InterPro" id="IPR011042">
    <property type="entry name" value="6-blade_b-propeller_TolB-like"/>
</dbReference>
<comment type="caution">
    <text evidence="2">The sequence shown here is derived from an EMBL/GenBank/DDBJ whole genome shotgun (WGS) entry which is preliminary data.</text>
</comment>
<organism evidence="2 3">
    <name type="scientific">Cohnella phaseoli</name>
    <dbReference type="NCBI Taxonomy" id="456490"/>
    <lineage>
        <taxon>Bacteria</taxon>
        <taxon>Bacillati</taxon>
        <taxon>Bacillota</taxon>
        <taxon>Bacilli</taxon>
        <taxon>Bacillales</taxon>
        <taxon>Paenibacillaceae</taxon>
        <taxon>Cohnella</taxon>
    </lineage>
</organism>
<reference evidence="2 3" key="1">
    <citation type="submission" date="2018-07" db="EMBL/GenBank/DDBJ databases">
        <title>Genomic Encyclopedia of Type Strains, Phase III (KMG-III): the genomes of soil and plant-associated and newly described type strains.</title>
        <authorList>
            <person name="Whitman W."/>
        </authorList>
    </citation>
    <scope>NUCLEOTIDE SEQUENCE [LARGE SCALE GENOMIC DNA]</scope>
    <source>
        <strain evidence="2 3">CECT 7287</strain>
    </source>
</reference>
<evidence type="ECO:0000313" key="2">
    <source>
        <dbReference type="EMBL" id="RED52729.1"/>
    </source>
</evidence>